<dbReference type="PANTHER" id="PTHR46934:SF12">
    <property type="entry name" value="MYB_SANT-LIKE DOMAIN-CONTAINING PROTEIN"/>
    <property type="match status" value="1"/>
</dbReference>
<keyword evidence="4" id="KW-1185">Reference proteome</keyword>
<dbReference type="InParanoid" id="K4AMY0"/>
<reference evidence="4" key="1">
    <citation type="journal article" date="2012" name="Nat. Biotechnol.">
        <title>Reference genome sequence of the model plant Setaria.</title>
        <authorList>
            <person name="Bennetzen J.L."/>
            <person name="Schmutz J."/>
            <person name="Wang H."/>
            <person name="Percifield R."/>
            <person name="Hawkins J."/>
            <person name="Pontaroli A.C."/>
            <person name="Estep M."/>
            <person name="Feng L."/>
            <person name="Vaughn J.N."/>
            <person name="Grimwood J."/>
            <person name="Jenkins J."/>
            <person name="Barry K."/>
            <person name="Lindquist E."/>
            <person name="Hellsten U."/>
            <person name="Deshpande S."/>
            <person name="Wang X."/>
            <person name="Wu X."/>
            <person name="Mitros T."/>
            <person name="Triplett J."/>
            <person name="Yang X."/>
            <person name="Ye C.Y."/>
            <person name="Mauro-Herrera M."/>
            <person name="Wang L."/>
            <person name="Li P."/>
            <person name="Sharma M."/>
            <person name="Sharma R."/>
            <person name="Ronald P.C."/>
            <person name="Panaud O."/>
            <person name="Kellogg E.A."/>
            <person name="Brutnell T.P."/>
            <person name="Doust A.N."/>
            <person name="Tuskan G.A."/>
            <person name="Rokhsar D."/>
            <person name="Devos K.M."/>
        </authorList>
    </citation>
    <scope>NUCLEOTIDE SEQUENCE [LARGE SCALE GENOMIC DNA]</scope>
    <source>
        <strain evidence="4">cv. Yugu1</strain>
    </source>
</reference>
<name>K4AMY0_SETIT</name>
<evidence type="ECO:0000256" key="1">
    <source>
        <dbReference type="SAM" id="MobiDB-lite"/>
    </source>
</evidence>
<dbReference type="Gramene" id="KQK91825">
    <property type="protein sequence ID" value="KQK91825"/>
    <property type="gene ID" value="SETIT_040276mg"/>
</dbReference>
<evidence type="ECO:0000313" key="4">
    <source>
        <dbReference type="Proteomes" id="UP000004995"/>
    </source>
</evidence>
<proteinExistence type="predicted"/>
<feature type="compositionally biased region" description="Polar residues" evidence="1">
    <location>
        <begin position="186"/>
        <end position="196"/>
    </location>
</feature>
<dbReference type="AlphaFoldDB" id="K4AMY0"/>
<dbReference type="EnsemblPlants" id="KQK91825">
    <property type="protein sequence ID" value="KQK91825"/>
    <property type="gene ID" value="SETIT_040276mg"/>
</dbReference>
<dbReference type="InterPro" id="IPR024752">
    <property type="entry name" value="Myb/SANT-like_dom"/>
</dbReference>
<accession>K4AMY0</accession>
<dbReference type="Pfam" id="PF12776">
    <property type="entry name" value="Myb_DNA-bind_3"/>
    <property type="match status" value="1"/>
</dbReference>
<dbReference type="Proteomes" id="UP000004995">
    <property type="component" value="Unassembled WGS sequence"/>
</dbReference>
<feature type="region of interest" description="Disordered" evidence="1">
    <location>
        <begin position="186"/>
        <end position="205"/>
    </location>
</feature>
<dbReference type="HOGENOM" id="CLU_028568_0_1_1"/>
<evidence type="ECO:0000313" key="3">
    <source>
        <dbReference type="EnsemblPlants" id="KQK91825"/>
    </source>
</evidence>
<dbReference type="PANTHER" id="PTHR46934">
    <property type="entry name" value="MYB_DNA-BIND_3 DOMAIN-CONTAINING PROTEIN-RELATED"/>
    <property type="match status" value="1"/>
</dbReference>
<sequence length="300" mass="34508">MMRFLCSCSASVILPVLNVNKIVNEFHVREDYVYFTKAQIQEKEKELKREYKLLKDAKQQSGAHFDAKAGRIKACPAVWENILDSYPKAKKFRSKGFPLFEALGELYDGQTTEGTYNYTSNQLTDPTQVENGDKVENMEVLNSDLQETMAGREDDDVMVLEDDQMRQRRDATVTKNTENDERVVHSSQRRAATVTRNTEEREPKRQKKISNLEGLMERYIGMRTKQGEDEAVQLAREKEESEGNAFSIKKCISVLNTLEVTKEEKAKSFKLFKDPDNRQILSACDDDPEVALLWLRSEIA</sequence>
<evidence type="ECO:0000259" key="2">
    <source>
        <dbReference type="Pfam" id="PF12776"/>
    </source>
</evidence>
<dbReference type="eggNOG" id="ENOG502QWB8">
    <property type="taxonomic scope" value="Eukaryota"/>
</dbReference>
<protein>
    <recommendedName>
        <fullName evidence="2">Myb/SANT-like domain-containing protein</fullName>
    </recommendedName>
</protein>
<feature type="domain" description="Myb/SANT-like" evidence="2">
    <location>
        <begin position="20"/>
        <end position="81"/>
    </location>
</feature>
<dbReference type="EMBL" id="AGNK02006070">
    <property type="status" value="NOT_ANNOTATED_CDS"/>
    <property type="molecule type" value="Genomic_DNA"/>
</dbReference>
<organism evidence="3 4">
    <name type="scientific">Setaria italica</name>
    <name type="common">Foxtail millet</name>
    <name type="synonym">Panicum italicum</name>
    <dbReference type="NCBI Taxonomy" id="4555"/>
    <lineage>
        <taxon>Eukaryota</taxon>
        <taxon>Viridiplantae</taxon>
        <taxon>Streptophyta</taxon>
        <taxon>Embryophyta</taxon>
        <taxon>Tracheophyta</taxon>
        <taxon>Spermatophyta</taxon>
        <taxon>Magnoliopsida</taxon>
        <taxon>Liliopsida</taxon>
        <taxon>Poales</taxon>
        <taxon>Poaceae</taxon>
        <taxon>PACMAD clade</taxon>
        <taxon>Panicoideae</taxon>
        <taxon>Panicodae</taxon>
        <taxon>Paniceae</taxon>
        <taxon>Cenchrinae</taxon>
        <taxon>Setaria</taxon>
    </lineage>
</organism>
<reference evidence="3" key="2">
    <citation type="submission" date="2018-08" db="UniProtKB">
        <authorList>
            <consortium name="EnsemblPlants"/>
        </authorList>
    </citation>
    <scope>IDENTIFICATION</scope>
    <source>
        <strain evidence="3">Yugu1</strain>
    </source>
</reference>